<evidence type="ECO:0000313" key="3">
    <source>
        <dbReference type="Proteomes" id="UP001370758"/>
    </source>
</evidence>
<feature type="compositionally biased region" description="Basic and acidic residues" evidence="1">
    <location>
        <begin position="242"/>
        <end position="251"/>
    </location>
</feature>
<feature type="region of interest" description="Disordered" evidence="1">
    <location>
        <begin position="1"/>
        <end position="33"/>
    </location>
</feature>
<evidence type="ECO:0000256" key="1">
    <source>
        <dbReference type="SAM" id="MobiDB-lite"/>
    </source>
</evidence>
<feature type="compositionally biased region" description="Basic and acidic residues" evidence="1">
    <location>
        <begin position="146"/>
        <end position="168"/>
    </location>
</feature>
<dbReference type="AlphaFoldDB" id="A0AAV9W116"/>
<keyword evidence="3" id="KW-1185">Reference proteome</keyword>
<proteinExistence type="predicted"/>
<accession>A0AAV9W116</accession>
<feature type="region of interest" description="Disordered" evidence="1">
    <location>
        <begin position="146"/>
        <end position="285"/>
    </location>
</feature>
<dbReference type="Proteomes" id="UP001370758">
    <property type="component" value="Unassembled WGS sequence"/>
</dbReference>
<reference evidence="2 3" key="1">
    <citation type="submission" date="2023-08" db="EMBL/GenBank/DDBJ databases">
        <authorList>
            <person name="Palmer J.M."/>
        </authorList>
    </citation>
    <scope>NUCLEOTIDE SEQUENCE [LARGE SCALE GENOMIC DNA]</scope>
    <source>
        <strain evidence="2 3">TWF481</strain>
    </source>
</reference>
<protein>
    <submittedName>
        <fullName evidence="2">Uncharacterized protein</fullName>
    </submittedName>
</protein>
<gene>
    <name evidence="2" type="ORF">TWF481_011706</name>
</gene>
<evidence type="ECO:0000313" key="2">
    <source>
        <dbReference type="EMBL" id="KAK6499135.1"/>
    </source>
</evidence>
<feature type="compositionally biased region" description="Basic residues" evidence="1">
    <location>
        <begin position="1"/>
        <end position="17"/>
    </location>
</feature>
<comment type="caution">
    <text evidence="2">The sequence shown here is derived from an EMBL/GenBank/DDBJ whole genome shotgun (WGS) entry which is preliminary data.</text>
</comment>
<sequence length="371" mass="42298">MAPSPRKHGHRPQKRPRSASPPPQTPLTILLSPIPPSRLKSQLEADLTTLRKRIRRAKSHSLPASTILYTIDKVKQIADIYANTAMAYVMAENTAEVYAISASSLEQLMKVLDELLKVDAPGGIKSEGEYDRRERRRESYIKDALRERERERERAENRESGQDRDSPRDPGPSNRGNQERERETPSPARLQEHVHDRRRESDLPNTLHHSYVRNTPPHAQLRSESASSSQTLQSPAAKISPKGKEKVKEPVELYTPPHTLPSYHKQSEMSGDCENPYRPDSNRSSRFELMGVPDLRGRRRERYNILQHENLDNNDVSNIQAAEKPKVPPKPTVYAAPVPPKPSVMENLYDRIKKTPAAGRLVKVRRDDKKK</sequence>
<feature type="compositionally biased region" description="Basic and acidic residues" evidence="1">
    <location>
        <begin position="177"/>
        <end position="202"/>
    </location>
</feature>
<feature type="compositionally biased region" description="Basic and acidic residues" evidence="1">
    <location>
        <begin position="275"/>
        <end position="285"/>
    </location>
</feature>
<name>A0AAV9W116_9PEZI</name>
<feature type="compositionally biased region" description="Low complexity" evidence="1">
    <location>
        <begin position="219"/>
        <end position="237"/>
    </location>
</feature>
<dbReference type="EMBL" id="JAVHJL010000008">
    <property type="protein sequence ID" value="KAK6499135.1"/>
    <property type="molecule type" value="Genomic_DNA"/>
</dbReference>
<organism evidence="2 3">
    <name type="scientific">Arthrobotrys musiformis</name>
    <dbReference type="NCBI Taxonomy" id="47236"/>
    <lineage>
        <taxon>Eukaryota</taxon>
        <taxon>Fungi</taxon>
        <taxon>Dikarya</taxon>
        <taxon>Ascomycota</taxon>
        <taxon>Pezizomycotina</taxon>
        <taxon>Orbiliomycetes</taxon>
        <taxon>Orbiliales</taxon>
        <taxon>Orbiliaceae</taxon>
        <taxon>Arthrobotrys</taxon>
    </lineage>
</organism>